<dbReference type="CDD" id="cd06225">
    <property type="entry name" value="HAMP"/>
    <property type="match status" value="1"/>
</dbReference>
<dbReference type="InterPro" id="IPR004090">
    <property type="entry name" value="Chemotax_Me-accpt_rcpt"/>
</dbReference>
<dbReference type="Pfam" id="PF12729">
    <property type="entry name" value="4HB_MCP_1"/>
    <property type="match status" value="1"/>
</dbReference>
<dbReference type="RefSeq" id="WP_021876360.1">
    <property type="nucleotide sequence ID" value="NZ_CP018624.1"/>
</dbReference>
<dbReference type="SMART" id="SM00283">
    <property type="entry name" value="MA"/>
    <property type="match status" value="1"/>
</dbReference>
<reference evidence="8 9" key="1">
    <citation type="submission" date="2021-08" db="EMBL/GenBank/DDBJ databases">
        <title>Genome sequence analysis of Clostridium chauvoei strains of European origin and evaluation of typing options for outbreak investigations.</title>
        <authorList>
            <person name="Abdel-Glil M."/>
            <person name="Thomas P."/>
            <person name="Seyboldt C."/>
        </authorList>
    </citation>
    <scope>NUCLEOTIDE SEQUENCE [LARGE SCALE GENOMIC DNA]</scope>
    <source>
        <strain evidence="8 9">S0260-09</strain>
    </source>
</reference>
<dbReference type="Gene3D" id="1.10.287.950">
    <property type="entry name" value="Methyl-accepting chemotaxis protein"/>
    <property type="match status" value="1"/>
</dbReference>
<dbReference type="PROSITE" id="PS50885">
    <property type="entry name" value="HAMP"/>
    <property type="match status" value="1"/>
</dbReference>
<feature type="transmembrane region" description="Helical" evidence="5">
    <location>
        <begin position="192"/>
        <end position="211"/>
    </location>
</feature>
<gene>
    <name evidence="8" type="ORF">K4H94_04150</name>
</gene>
<evidence type="ECO:0000256" key="4">
    <source>
        <dbReference type="SAM" id="Coils"/>
    </source>
</evidence>
<keyword evidence="5" id="KW-1133">Transmembrane helix</keyword>
<dbReference type="PRINTS" id="PR00260">
    <property type="entry name" value="CHEMTRNSDUCR"/>
</dbReference>
<feature type="domain" description="Methyl-accepting transducer" evidence="6">
    <location>
        <begin position="276"/>
        <end position="534"/>
    </location>
</feature>
<protein>
    <submittedName>
        <fullName evidence="8">Methyl-accepting chemotaxis protein</fullName>
    </submittedName>
</protein>
<evidence type="ECO:0000259" key="7">
    <source>
        <dbReference type="PROSITE" id="PS50885"/>
    </source>
</evidence>
<evidence type="ECO:0000256" key="2">
    <source>
        <dbReference type="ARBA" id="ARBA00029447"/>
    </source>
</evidence>
<keyword evidence="5" id="KW-0472">Membrane</keyword>
<dbReference type="InterPro" id="IPR047347">
    <property type="entry name" value="YvaQ-like_sensor"/>
</dbReference>
<dbReference type="Proteomes" id="UP000775179">
    <property type="component" value="Unassembled WGS sequence"/>
</dbReference>
<dbReference type="Pfam" id="PF00015">
    <property type="entry name" value="MCPsignal"/>
    <property type="match status" value="1"/>
</dbReference>
<evidence type="ECO:0000259" key="6">
    <source>
        <dbReference type="PROSITE" id="PS50111"/>
    </source>
</evidence>
<dbReference type="InterPro" id="IPR003660">
    <property type="entry name" value="HAMP_dom"/>
</dbReference>
<dbReference type="InterPro" id="IPR004089">
    <property type="entry name" value="MCPsignal_dom"/>
</dbReference>
<sequence length="570" mass="63052">MQFFKSLKISTKLIVSFFVSGILMIAIASIGIFGMSKISDSTEGLYNDNVIGISSIQTIDKNTFNIYSNMRLMMYTKDKSQLQELVKQIDELTAEDSKLMEEYKASITRDEDRKLFDELSKNLVEYRSERAKYIELIEAGKMDEAAKYFDQFSQVRTLVRSSLDKLHNLNNEWAQEALEKNQDIFNGLVKSAIIVIILAIACLIVSSYLIIKAIVKPLNKIGELAERLSDYDFSTSLEVESDDEFGLVANALNSAQENVRDLIKTVINSTQDMSASSEELSATVEEMTSKFEMINESSKEIGSGVQETSATAEELSASIQEVDSSVSILSSKAVDGSSNAINIKEKAAEIEKNSKEAVETTKNLYSNMEQEILKDIEKGRVVDNISVMADTISSIADQTNLLALNAAIEAARAGEQGKGFAVVAEEVRKLAEQSSIAVENVKVTTEKVQEAFRSLSQNSNELLKFMNEKVTGEFENFVQVGEQYQEDGNFINDMSRELASMTEEISATINQVSEAVQNMAEMAEDSSENITGIQESINESTLAMEQVANAAQGQAELAQSLSELLIRFKV</sequence>
<dbReference type="SMART" id="SM00304">
    <property type="entry name" value="HAMP"/>
    <property type="match status" value="1"/>
</dbReference>
<dbReference type="PANTHER" id="PTHR32089:SF112">
    <property type="entry name" value="LYSOZYME-LIKE PROTEIN-RELATED"/>
    <property type="match status" value="1"/>
</dbReference>
<proteinExistence type="inferred from homology"/>
<dbReference type="PANTHER" id="PTHR32089">
    <property type="entry name" value="METHYL-ACCEPTING CHEMOTAXIS PROTEIN MCPB"/>
    <property type="match status" value="1"/>
</dbReference>
<name>A0ABD4RFN1_9CLOT</name>
<evidence type="ECO:0000256" key="5">
    <source>
        <dbReference type="SAM" id="Phobius"/>
    </source>
</evidence>
<dbReference type="InterPro" id="IPR024478">
    <property type="entry name" value="HlyB_4HB_MCP"/>
</dbReference>
<dbReference type="GeneID" id="66302369"/>
<dbReference type="SUPFAM" id="SSF58104">
    <property type="entry name" value="Methyl-accepting chemotaxis protein (MCP) signaling domain"/>
    <property type="match status" value="1"/>
</dbReference>
<dbReference type="GO" id="GO:0007165">
    <property type="term" value="P:signal transduction"/>
    <property type="evidence" value="ECO:0007669"/>
    <property type="project" value="UniProtKB-KW"/>
</dbReference>
<comment type="caution">
    <text evidence="8">The sequence shown here is derived from an EMBL/GenBank/DDBJ whole genome shotgun (WGS) entry which is preliminary data.</text>
</comment>
<evidence type="ECO:0000256" key="3">
    <source>
        <dbReference type="PROSITE-ProRule" id="PRU00284"/>
    </source>
</evidence>
<comment type="similarity">
    <text evidence="2">Belongs to the methyl-accepting chemotaxis (MCP) protein family.</text>
</comment>
<keyword evidence="1 3" id="KW-0807">Transducer</keyword>
<dbReference type="CDD" id="cd19411">
    <property type="entry name" value="MCP2201-like_sensor"/>
    <property type="match status" value="1"/>
</dbReference>
<keyword evidence="5" id="KW-0812">Transmembrane</keyword>
<dbReference type="Pfam" id="PF00672">
    <property type="entry name" value="HAMP"/>
    <property type="match status" value="1"/>
</dbReference>
<dbReference type="PROSITE" id="PS50111">
    <property type="entry name" value="CHEMOTAXIS_TRANSDUC_2"/>
    <property type="match status" value="1"/>
</dbReference>
<keyword evidence="4" id="KW-0175">Coiled coil</keyword>
<dbReference type="KEGG" id="cchv:BTM20_10840"/>
<dbReference type="AlphaFoldDB" id="A0ABD4RFN1"/>
<evidence type="ECO:0000256" key="1">
    <source>
        <dbReference type="ARBA" id="ARBA00023224"/>
    </source>
</evidence>
<evidence type="ECO:0000313" key="8">
    <source>
        <dbReference type="EMBL" id="MBX7290239.1"/>
    </source>
</evidence>
<feature type="domain" description="HAMP" evidence="7">
    <location>
        <begin position="212"/>
        <end position="264"/>
    </location>
</feature>
<evidence type="ECO:0000313" key="9">
    <source>
        <dbReference type="Proteomes" id="UP000775179"/>
    </source>
</evidence>
<feature type="transmembrane region" description="Helical" evidence="5">
    <location>
        <begin position="12"/>
        <end position="35"/>
    </location>
</feature>
<dbReference type="EMBL" id="JAIFTX010000006">
    <property type="protein sequence ID" value="MBX7290239.1"/>
    <property type="molecule type" value="Genomic_DNA"/>
</dbReference>
<feature type="coiled-coil region" evidence="4">
    <location>
        <begin position="75"/>
        <end position="102"/>
    </location>
</feature>
<organism evidence="8 9">
    <name type="scientific">Clostridium chauvoei</name>
    <dbReference type="NCBI Taxonomy" id="46867"/>
    <lineage>
        <taxon>Bacteria</taxon>
        <taxon>Bacillati</taxon>
        <taxon>Bacillota</taxon>
        <taxon>Clostridia</taxon>
        <taxon>Eubacteriales</taxon>
        <taxon>Clostridiaceae</taxon>
        <taxon>Clostridium</taxon>
    </lineage>
</organism>
<accession>A0ABD4RFN1</accession>